<feature type="signal peptide" evidence="2">
    <location>
        <begin position="1"/>
        <end position="27"/>
    </location>
</feature>
<dbReference type="RefSeq" id="WP_132776775.1">
    <property type="nucleotide sequence ID" value="NZ_SMBZ01000005.1"/>
</dbReference>
<name>A0A4R3VYR9_9SPHI</name>
<dbReference type="Proteomes" id="UP000295197">
    <property type="component" value="Unassembled WGS sequence"/>
</dbReference>
<evidence type="ECO:0000313" key="3">
    <source>
        <dbReference type="EMBL" id="TCV19272.1"/>
    </source>
</evidence>
<keyword evidence="1" id="KW-1133">Transmembrane helix</keyword>
<evidence type="ECO:0000256" key="2">
    <source>
        <dbReference type="SAM" id="SignalP"/>
    </source>
</evidence>
<evidence type="ECO:0008006" key="5">
    <source>
        <dbReference type="Google" id="ProtNLM"/>
    </source>
</evidence>
<keyword evidence="1" id="KW-0812">Transmembrane</keyword>
<dbReference type="AlphaFoldDB" id="A0A4R3VYR9"/>
<sequence length="72" mass="8395">MKKHFTNLWERSIWLLMFVFTSVQAFAQDKGLDIDVDINRDDDNWFAKPWVWVVGAAVFILLLVAILRGGKK</sequence>
<dbReference type="EMBL" id="SMBZ01000005">
    <property type="protein sequence ID" value="TCV19272.1"/>
    <property type="molecule type" value="Genomic_DNA"/>
</dbReference>
<protein>
    <recommendedName>
        <fullName evidence="5">Secreted protein with PEP-CTERM sorting signal</fullName>
    </recommendedName>
</protein>
<keyword evidence="2" id="KW-0732">Signal</keyword>
<evidence type="ECO:0000256" key="1">
    <source>
        <dbReference type="SAM" id="Phobius"/>
    </source>
</evidence>
<comment type="caution">
    <text evidence="3">The sequence shown here is derived from an EMBL/GenBank/DDBJ whole genome shotgun (WGS) entry which is preliminary data.</text>
</comment>
<organism evidence="3 4">
    <name type="scientific">Sphingobacterium alimentarium</name>
    <dbReference type="NCBI Taxonomy" id="797292"/>
    <lineage>
        <taxon>Bacteria</taxon>
        <taxon>Pseudomonadati</taxon>
        <taxon>Bacteroidota</taxon>
        <taxon>Sphingobacteriia</taxon>
        <taxon>Sphingobacteriales</taxon>
        <taxon>Sphingobacteriaceae</taxon>
        <taxon>Sphingobacterium</taxon>
    </lineage>
</organism>
<feature type="transmembrane region" description="Helical" evidence="1">
    <location>
        <begin position="49"/>
        <end position="67"/>
    </location>
</feature>
<keyword evidence="4" id="KW-1185">Reference proteome</keyword>
<keyword evidence="1" id="KW-0472">Membrane</keyword>
<dbReference type="OrthoDB" id="678673at2"/>
<accession>A0A4R3VYR9</accession>
<gene>
    <name evidence="3" type="ORF">EDC17_100583</name>
</gene>
<reference evidence="3 4" key="1">
    <citation type="submission" date="2019-03" db="EMBL/GenBank/DDBJ databases">
        <title>Genomic Encyclopedia of Type Strains, Phase IV (KMG-IV): sequencing the most valuable type-strain genomes for metagenomic binning, comparative biology and taxonomic classification.</title>
        <authorList>
            <person name="Goeker M."/>
        </authorList>
    </citation>
    <scope>NUCLEOTIDE SEQUENCE [LARGE SCALE GENOMIC DNA]</scope>
    <source>
        <strain evidence="3 4">DSM 22362</strain>
    </source>
</reference>
<evidence type="ECO:0000313" key="4">
    <source>
        <dbReference type="Proteomes" id="UP000295197"/>
    </source>
</evidence>
<proteinExistence type="predicted"/>
<feature type="chain" id="PRO_5020836809" description="Secreted protein with PEP-CTERM sorting signal" evidence="2">
    <location>
        <begin position="28"/>
        <end position="72"/>
    </location>
</feature>